<evidence type="ECO:0000256" key="3">
    <source>
        <dbReference type="ARBA" id="ARBA00022989"/>
    </source>
</evidence>
<feature type="compositionally biased region" description="Polar residues" evidence="5">
    <location>
        <begin position="1"/>
        <end position="24"/>
    </location>
</feature>
<dbReference type="SUPFAM" id="SSF117070">
    <property type="entry name" value="LEA14-like"/>
    <property type="match status" value="1"/>
</dbReference>
<sequence>MSSYPDPYTSTQPKYNAQYSSSAAEFNPYDNAQPHRTYDQGVIEPYAGGYRDEPSSYPPIEQQTRSKEGNGFEEENSGMPRRRITKSSRTLRALQYEDENLWTRGGRGRCIGRFCCCTVLITIFLLVSIVLTLLLWVSPPDITINNVAPPTTGSQIQLTNDGGVNINLSVNISVANPNYFSVDLTKVKASIFYPINNTPVGGGEQDNINFPSHSSTTFTFPFTIQYQISADPNHAILTDLATKCGYTGGAKSNIVVNYDIDLGIRILAVTVSPVISNTFSFACPLSQSDIDQMLKNAGISLSGIIGS</sequence>
<feature type="domain" description="Late embryogenesis abundant protein LEA-2 subgroup" evidence="7">
    <location>
        <begin position="172"/>
        <end position="234"/>
    </location>
</feature>
<evidence type="ECO:0000259" key="7">
    <source>
        <dbReference type="Pfam" id="PF03168"/>
    </source>
</evidence>
<protein>
    <recommendedName>
        <fullName evidence="7">Late embryogenesis abundant protein LEA-2 subgroup domain-containing protein</fullName>
    </recommendedName>
</protein>
<dbReference type="Gene3D" id="2.60.40.1820">
    <property type="match status" value="1"/>
</dbReference>
<dbReference type="InterPro" id="IPR044839">
    <property type="entry name" value="NDR1-like"/>
</dbReference>
<dbReference type="STRING" id="933084.A0A067Q4E4"/>
<evidence type="ECO:0000313" key="9">
    <source>
        <dbReference type="Proteomes" id="UP000027265"/>
    </source>
</evidence>
<evidence type="ECO:0000256" key="5">
    <source>
        <dbReference type="SAM" id="MobiDB-lite"/>
    </source>
</evidence>
<evidence type="ECO:0000256" key="1">
    <source>
        <dbReference type="ARBA" id="ARBA00004167"/>
    </source>
</evidence>
<keyword evidence="2 6" id="KW-0812">Transmembrane</keyword>
<dbReference type="GO" id="GO:0016020">
    <property type="term" value="C:membrane"/>
    <property type="evidence" value="ECO:0007669"/>
    <property type="project" value="UniProtKB-SubCell"/>
</dbReference>
<evidence type="ECO:0000256" key="4">
    <source>
        <dbReference type="ARBA" id="ARBA00023136"/>
    </source>
</evidence>
<dbReference type="AlphaFoldDB" id="A0A067Q4E4"/>
<dbReference type="InterPro" id="IPR004864">
    <property type="entry name" value="LEA_2"/>
</dbReference>
<dbReference type="InParanoid" id="A0A067Q4E4"/>
<keyword evidence="9" id="KW-1185">Reference proteome</keyword>
<accession>A0A067Q4E4</accession>
<evidence type="ECO:0000313" key="8">
    <source>
        <dbReference type="EMBL" id="KDQ61025.1"/>
    </source>
</evidence>
<evidence type="ECO:0000256" key="2">
    <source>
        <dbReference type="ARBA" id="ARBA00022692"/>
    </source>
</evidence>
<feature type="region of interest" description="Disordered" evidence="5">
    <location>
        <begin position="1"/>
        <end position="81"/>
    </location>
</feature>
<dbReference type="PANTHER" id="PTHR31234">
    <property type="entry name" value="LATE EMBRYOGENESIS ABUNDANT (LEA) HYDROXYPROLINE-RICH GLYCOPROTEIN FAMILY"/>
    <property type="match status" value="1"/>
</dbReference>
<feature type="transmembrane region" description="Helical" evidence="6">
    <location>
        <begin position="114"/>
        <end position="137"/>
    </location>
</feature>
<dbReference type="GO" id="GO:0098542">
    <property type="term" value="P:defense response to other organism"/>
    <property type="evidence" value="ECO:0007669"/>
    <property type="project" value="InterPro"/>
</dbReference>
<dbReference type="PANTHER" id="PTHR31234:SF2">
    <property type="entry name" value="OS05G0199100 PROTEIN"/>
    <property type="match status" value="1"/>
</dbReference>
<comment type="subcellular location">
    <subcellularLocation>
        <location evidence="1">Membrane</location>
        <topology evidence="1">Single-pass membrane protein</topology>
    </subcellularLocation>
</comment>
<proteinExistence type="predicted"/>
<organism evidence="8 9">
    <name type="scientific">Jaapia argillacea MUCL 33604</name>
    <dbReference type="NCBI Taxonomy" id="933084"/>
    <lineage>
        <taxon>Eukaryota</taxon>
        <taxon>Fungi</taxon>
        <taxon>Dikarya</taxon>
        <taxon>Basidiomycota</taxon>
        <taxon>Agaricomycotina</taxon>
        <taxon>Agaricomycetes</taxon>
        <taxon>Agaricomycetidae</taxon>
        <taxon>Jaapiales</taxon>
        <taxon>Jaapiaceae</taxon>
        <taxon>Jaapia</taxon>
    </lineage>
</organism>
<reference evidence="9" key="1">
    <citation type="journal article" date="2014" name="Proc. Natl. Acad. Sci. U.S.A.">
        <title>Extensive sampling of basidiomycete genomes demonstrates inadequacy of the white-rot/brown-rot paradigm for wood decay fungi.</title>
        <authorList>
            <person name="Riley R."/>
            <person name="Salamov A.A."/>
            <person name="Brown D.W."/>
            <person name="Nagy L.G."/>
            <person name="Floudas D."/>
            <person name="Held B.W."/>
            <person name="Levasseur A."/>
            <person name="Lombard V."/>
            <person name="Morin E."/>
            <person name="Otillar R."/>
            <person name="Lindquist E.A."/>
            <person name="Sun H."/>
            <person name="LaButti K.M."/>
            <person name="Schmutz J."/>
            <person name="Jabbour D."/>
            <person name="Luo H."/>
            <person name="Baker S.E."/>
            <person name="Pisabarro A.G."/>
            <person name="Walton J.D."/>
            <person name="Blanchette R.A."/>
            <person name="Henrissat B."/>
            <person name="Martin F."/>
            <person name="Cullen D."/>
            <person name="Hibbett D.S."/>
            <person name="Grigoriev I.V."/>
        </authorList>
    </citation>
    <scope>NUCLEOTIDE SEQUENCE [LARGE SCALE GENOMIC DNA]</scope>
    <source>
        <strain evidence="9">MUCL 33604</strain>
    </source>
</reference>
<keyword evidence="3 6" id="KW-1133">Transmembrane helix</keyword>
<keyword evidence="4 6" id="KW-0472">Membrane</keyword>
<name>A0A067Q4E4_9AGAM</name>
<dbReference type="HOGENOM" id="CLU_061023_0_0_1"/>
<dbReference type="EMBL" id="KL197713">
    <property type="protein sequence ID" value="KDQ61025.1"/>
    <property type="molecule type" value="Genomic_DNA"/>
</dbReference>
<dbReference type="Proteomes" id="UP000027265">
    <property type="component" value="Unassembled WGS sequence"/>
</dbReference>
<dbReference type="OrthoDB" id="20273at2759"/>
<evidence type="ECO:0000256" key="6">
    <source>
        <dbReference type="SAM" id="Phobius"/>
    </source>
</evidence>
<dbReference type="Pfam" id="PF03168">
    <property type="entry name" value="LEA_2"/>
    <property type="match status" value="1"/>
</dbReference>
<gene>
    <name evidence="8" type="ORF">JAAARDRAFT_32024</name>
</gene>